<evidence type="ECO:0008006" key="3">
    <source>
        <dbReference type="Google" id="ProtNLM"/>
    </source>
</evidence>
<name>A0A4Y2A9E9_ARAVE</name>
<dbReference type="Proteomes" id="UP000499080">
    <property type="component" value="Unassembled WGS sequence"/>
</dbReference>
<dbReference type="OrthoDB" id="411823at2759"/>
<evidence type="ECO:0000313" key="2">
    <source>
        <dbReference type="Proteomes" id="UP000499080"/>
    </source>
</evidence>
<reference evidence="1 2" key="1">
    <citation type="journal article" date="2019" name="Sci. Rep.">
        <title>Orb-weaving spider Araneus ventricosus genome elucidates the spidroin gene catalogue.</title>
        <authorList>
            <person name="Kono N."/>
            <person name="Nakamura H."/>
            <person name="Ohtoshi R."/>
            <person name="Moran D.A.P."/>
            <person name="Shinohara A."/>
            <person name="Yoshida Y."/>
            <person name="Fujiwara M."/>
            <person name="Mori M."/>
            <person name="Tomita M."/>
            <person name="Arakawa K."/>
        </authorList>
    </citation>
    <scope>NUCLEOTIDE SEQUENCE [LARGE SCALE GENOMIC DNA]</scope>
</reference>
<accession>A0A4Y2A9E9</accession>
<dbReference type="AlphaFoldDB" id="A0A4Y2A9E9"/>
<gene>
    <name evidence="1" type="ORF">AVEN_234332_1</name>
</gene>
<protein>
    <recommendedName>
        <fullName evidence="3">Reverse transcriptase zinc-binding domain-containing protein</fullName>
    </recommendedName>
</protein>
<keyword evidence="2" id="KW-1185">Reference proteome</keyword>
<organism evidence="1 2">
    <name type="scientific">Araneus ventricosus</name>
    <name type="common">Orbweaver spider</name>
    <name type="synonym">Epeira ventricosa</name>
    <dbReference type="NCBI Taxonomy" id="182803"/>
    <lineage>
        <taxon>Eukaryota</taxon>
        <taxon>Metazoa</taxon>
        <taxon>Ecdysozoa</taxon>
        <taxon>Arthropoda</taxon>
        <taxon>Chelicerata</taxon>
        <taxon>Arachnida</taxon>
        <taxon>Araneae</taxon>
        <taxon>Araneomorphae</taxon>
        <taxon>Entelegynae</taxon>
        <taxon>Araneoidea</taxon>
        <taxon>Araneidae</taxon>
        <taxon>Araneus</taxon>
    </lineage>
</organism>
<evidence type="ECO:0000313" key="1">
    <source>
        <dbReference type="EMBL" id="GBL76019.1"/>
    </source>
</evidence>
<sequence>MVTNHGLCPHYLKRFQLRACNCRCGEDQDDGIQHFLFWCPLLSSKRSLIRPGMSIQQILQDKNKIREAKSILNYLYSHQQDIFEEIS</sequence>
<dbReference type="EMBL" id="BGPR01000009">
    <property type="protein sequence ID" value="GBL76019.1"/>
    <property type="molecule type" value="Genomic_DNA"/>
</dbReference>
<comment type="caution">
    <text evidence="1">The sequence shown here is derived from an EMBL/GenBank/DDBJ whole genome shotgun (WGS) entry which is preliminary data.</text>
</comment>
<proteinExistence type="predicted"/>